<dbReference type="AlphaFoldDB" id="A0A495JK70"/>
<evidence type="ECO:0000313" key="2">
    <source>
        <dbReference type="EMBL" id="RKR89211.1"/>
    </source>
</evidence>
<evidence type="ECO:0000313" key="3">
    <source>
        <dbReference type="Proteomes" id="UP000277671"/>
    </source>
</evidence>
<gene>
    <name evidence="2" type="ORF">BDK92_3551</name>
</gene>
<dbReference type="Pfam" id="PF04149">
    <property type="entry name" value="DUF397"/>
    <property type="match status" value="1"/>
</dbReference>
<sequence length="75" mass="8062">MEVETKGFRVDLTDAAWYKSSRSGPNCDNCVEVAFVSGAIAVRDSKNTAGPALIFTPDEWDAFVGGAKDGEFDLD</sequence>
<dbReference type="EMBL" id="RBKT01000001">
    <property type="protein sequence ID" value="RKR89211.1"/>
    <property type="molecule type" value="Genomic_DNA"/>
</dbReference>
<reference evidence="2 3" key="1">
    <citation type="submission" date="2018-10" db="EMBL/GenBank/DDBJ databases">
        <title>Sequencing the genomes of 1000 actinobacteria strains.</title>
        <authorList>
            <person name="Klenk H.-P."/>
        </authorList>
    </citation>
    <scope>NUCLEOTIDE SEQUENCE [LARGE SCALE GENOMIC DNA]</scope>
    <source>
        <strain evidence="2 3">DSM 45175</strain>
    </source>
</reference>
<proteinExistence type="predicted"/>
<protein>
    <submittedName>
        <fullName evidence="2">Uncharacterized protein DUF397</fullName>
    </submittedName>
</protein>
<evidence type="ECO:0000259" key="1">
    <source>
        <dbReference type="Pfam" id="PF04149"/>
    </source>
</evidence>
<name>A0A495JK70_9ACTN</name>
<keyword evidence="3" id="KW-1185">Reference proteome</keyword>
<accession>A0A495JK70</accession>
<dbReference type="InterPro" id="IPR007278">
    <property type="entry name" value="DUF397"/>
</dbReference>
<organism evidence="2 3">
    <name type="scientific">Micromonospora pisi</name>
    <dbReference type="NCBI Taxonomy" id="589240"/>
    <lineage>
        <taxon>Bacteria</taxon>
        <taxon>Bacillati</taxon>
        <taxon>Actinomycetota</taxon>
        <taxon>Actinomycetes</taxon>
        <taxon>Micromonosporales</taxon>
        <taxon>Micromonosporaceae</taxon>
        <taxon>Micromonospora</taxon>
    </lineage>
</organism>
<feature type="domain" description="DUF397" evidence="1">
    <location>
        <begin position="15"/>
        <end position="68"/>
    </location>
</feature>
<dbReference type="Proteomes" id="UP000277671">
    <property type="component" value="Unassembled WGS sequence"/>
</dbReference>
<comment type="caution">
    <text evidence="2">The sequence shown here is derived from an EMBL/GenBank/DDBJ whole genome shotgun (WGS) entry which is preliminary data.</text>
</comment>